<evidence type="ECO:0000256" key="4">
    <source>
        <dbReference type="ARBA" id="ARBA00022692"/>
    </source>
</evidence>
<name>A0A674PEK3_TAKRU</name>
<feature type="domain" description="Palmitoyltransferase DHHC" evidence="14">
    <location>
        <begin position="423"/>
        <end position="547"/>
    </location>
</feature>
<feature type="repeat" description="ANK" evidence="11">
    <location>
        <begin position="118"/>
        <end position="150"/>
    </location>
</feature>
<reference evidence="15 16" key="1">
    <citation type="journal article" date="2011" name="Genome Biol. Evol.">
        <title>Integration of the genetic map and genome assembly of fugu facilitates insights into distinct features of genome evolution in teleosts and mammals.</title>
        <authorList>
            <person name="Kai W."/>
            <person name="Kikuchi K."/>
            <person name="Tohari S."/>
            <person name="Chew A.K."/>
            <person name="Tay A."/>
            <person name="Fujiwara A."/>
            <person name="Hosoya S."/>
            <person name="Suetake H."/>
            <person name="Naruse K."/>
            <person name="Brenner S."/>
            <person name="Suzuki Y."/>
            <person name="Venkatesh B."/>
        </authorList>
    </citation>
    <scope>NUCLEOTIDE SEQUENCE [LARGE SCALE GENOMIC DNA]</scope>
</reference>
<feature type="repeat" description="ANK" evidence="11">
    <location>
        <begin position="219"/>
        <end position="251"/>
    </location>
</feature>
<evidence type="ECO:0000256" key="10">
    <source>
        <dbReference type="ARBA" id="ARBA00023329"/>
    </source>
</evidence>
<dbReference type="SUPFAM" id="SSF48403">
    <property type="entry name" value="Ankyrin repeat"/>
    <property type="match status" value="1"/>
</dbReference>
<gene>
    <name evidence="15" type="primary">zdhhc13</name>
</gene>
<feature type="repeat" description="ANK" evidence="11">
    <location>
        <begin position="84"/>
        <end position="116"/>
    </location>
</feature>
<dbReference type="GO" id="GO:0030659">
    <property type="term" value="C:cytoplasmic vesicle membrane"/>
    <property type="evidence" value="ECO:0007669"/>
    <property type="project" value="UniProtKB-SubCell"/>
</dbReference>
<sequence length="613" mass="68457">GHDCHHGHGGHSHSHGSRPAQALMANFHGKGADQAMSLSQQPNKRPLMDDSSSWDIVKASQFGILERCKELVEAGYDVRQPDKENVTLLHWAAINNRSELVKYYISKGAIVDQLGGDLSSTPLHWAIRQGHLSMVIQLLRYGADPSIGDGEGYHALHLAILFQHMAIAAYLMAKGQDVDEPDANGQTPVMLAAQKIIGPEPTKFLIKNNASLSAVDKVNRNTPLHCAVLAGNVDAAHILLEAGASVDAENLSGHTPIDLAHQVRSPLLVHMLNHIKQERIPLLTRQRPVCIPQVFLQFLLCTALFGGVGAIVDMNSESWLLKGILFVLCLNRNFPSPVFESLLPCTSLMASVFWMLVTWFLWFLPDILPLTTVLFTINATALLYYYLRACRTDPGYVKATEEEKKMVRAAPTAAIRYAPFCPQIKKPIRTQHCFSCDACVAKQDHHSIWTNGCIGARNHHYYVLFLLSLTLMGSWMFYCCLTYWAKHCVLHYADQGLWAAVSALVDCSPWLLCIFFLAFYHTCWSASILLVQLYQIAFLGLTSAERTTLTFQQRKLNQSVSLRQNPYNLGVVRNLVSFFQLRCCGLFKPAIIDWTQQFPPGPEHPMFGHADMV</sequence>
<dbReference type="Ensembl" id="ENSTRUT00000089474.1">
    <property type="protein sequence ID" value="ENSTRUP00000084004.1"/>
    <property type="gene ID" value="ENSTRUG00000015707.3"/>
</dbReference>
<accession>A0A674PEK3</accession>
<protein>
    <recommendedName>
        <fullName evidence="12">Palmitoyltransferase</fullName>
        <ecNumber evidence="12">2.3.1.225</ecNumber>
    </recommendedName>
</protein>
<keyword evidence="16" id="KW-1185">Reference proteome</keyword>
<evidence type="ECO:0000256" key="8">
    <source>
        <dbReference type="ARBA" id="ARBA00023043"/>
    </source>
</evidence>
<feature type="transmembrane region" description="Helical" evidence="12">
    <location>
        <begin position="461"/>
        <end position="485"/>
    </location>
</feature>
<dbReference type="AlphaFoldDB" id="A0A674PEK3"/>
<reference evidence="15" key="3">
    <citation type="submission" date="2025-09" db="UniProtKB">
        <authorList>
            <consortium name="Ensembl"/>
        </authorList>
    </citation>
    <scope>IDENTIFICATION</scope>
</reference>
<keyword evidence="5" id="KW-0677">Repeat</keyword>
<keyword evidence="7" id="KW-0333">Golgi apparatus</keyword>
<evidence type="ECO:0000256" key="1">
    <source>
        <dbReference type="ARBA" id="ARBA00004439"/>
    </source>
</evidence>
<evidence type="ECO:0000256" key="3">
    <source>
        <dbReference type="ARBA" id="ARBA00010104"/>
    </source>
</evidence>
<dbReference type="PANTHER" id="PTHR24161:SF16">
    <property type="entry name" value="PALMITOYLTRANSFERASE ZDHHC13"/>
    <property type="match status" value="1"/>
</dbReference>
<keyword evidence="6 12" id="KW-1133">Transmembrane helix</keyword>
<proteinExistence type="inferred from homology"/>
<keyword evidence="8 11" id="KW-0040">ANK repeat</keyword>
<feature type="region of interest" description="Disordered" evidence="13">
    <location>
        <begin position="31"/>
        <end position="50"/>
    </location>
</feature>
<feature type="transmembrane region" description="Helical" evidence="12">
    <location>
        <begin position="367"/>
        <end position="387"/>
    </location>
</feature>
<keyword evidence="10" id="KW-0968">Cytoplasmic vesicle</keyword>
<evidence type="ECO:0000256" key="13">
    <source>
        <dbReference type="SAM" id="MobiDB-lite"/>
    </source>
</evidence>
<keyword evidence="12" id="KW-0012">Acyltransferase</keyword>
<dbReference type="SMART" id="SM00248">
    <property type="entry name" value="ANK"/>
    <property type="match status" value="5"/>
</dbReference>
<feature type="repeat" description="ANK" evidence="11">
    <location>
        <begin position="151"/>
        <end position="183"/>
    </location>
</feature>
<comment type="domain">
    <text evidence="12">The DHHC domain is required for palmitoyltransferase activity.</text>
</comment>
<dbReference type="InterPro" id="IPR036770">
    <property type="entry name" value="Ankyrin_rpt-contain_sf"/>
</dbReference>
<dbReference type="GO" id="GO:0019706">
    <property type="term" value="F:protein-cysteine S-palmitoyltransferase activity"/>
    <property type="evidence" value="ECO:0007669"/>
    <property type="project" value="UniProtKB-EC"/>
</dbReference>
<evidence type="ECO:0000313" key="15">
    <source>
        <dbReference type="Ensembl" id="ENSTRUP00000084004.1"/>
    </source>
</evidence>
<dbReference type="PROSITE" id="PS50297">
    <property type="entry name" value="ANK_REP_REGION"/>
    <property type="match status" value="4"/>
</dbReference>
<comment type="subcellular location">
    <subcellularLocation>
        <location evidence="1">Cytoplasmic vesicle membrane</location>
        <topology evidence="1">Multi-pass membrane protein</topology>
    </subcellularLocation>
    <subcellularLocation>
        <location evidence="2">Golgi apparatus membrane</location>
        <topology evidence="2">Multi-pass membrane protein</topology>
    </subcellularLocation>
</comment>
<dbReference type="PROSITE" id="PS50088">
    <property type="entry name" value="ANK_REPEAT"/>
    <property type="match status" value="4"/>
</dbReference>
<dbReference type="InterPro" id="IPR001594">
    <property type="entry name" value="Palmitoyltrfase_DHHC"/>
</dbReference>
<dbReference type="EC" id="2.3.1.225" evidence="12"/>
<dbReference type="Gene3D" id="1.25.40.20">
    <property type="entry name" value="Ankyrin repeat-containing domain"/>
    <property type="match status" value="1"/>
</dbReference>
<dbReference type="Pfam" id="PF00023">
    <property type="entry name" value="Ank"/>
    <property type="match status" value="1"/>
</dbReference>
<evidence type="ECO:0000256" key="5">
    <source>
        <dbReference type="ARBA" id="ARBA00022737"/>
    </source>
</evidence>
<dbReference type="Pfam" id="PF01529">
    <property type="entry name" value="DHHC"/>
    <property type="match status" value="1"/>
</dbReference>
<organism evidence="15 16">
    <name type="scientific">Takifugu rubripes</name>
    <name type="common">Japanese pufferfish</name>
    <name type="synonym">Fugu rubripes</name>
    <dbReference type="NCBI Taxonomy" id="31033"/>
    <lineage>
        <taxon>Eukaryota</taxon>
        <taxon>Metazoa</taxon>
        <taxon>Chordata</taxon>
        <taxon>Craniata</taxon>
        <taxon>Vertebrata</taxon>
        <taxon>Euteleostomi</taxon>
        <taxon>Actinopterygii</taxon>
        <taxon>Neopterygii</taxon>
        <taxon>Teleostei</taxon>
        <taxon>Neoteleostei</taxon>
        <taxon>Acanthomorphata</taxon>
        <taxon>Eupercaria</taxon>
        <taxon>Tetraodontiformes</taxon>
        <taxon>Tetradontoidea</taxon>
        <taxon>Tetraodontidae</taxon>
        <taxon>Takifugu</taxon>
    </lineage>
</organism>
<feature type="transmembrane region" description="Helical" evidence="12">
    <location>
        <begin position="497"/>
        <end position="520"/>
    </location>
</feature>
<keyword evidence="12" id="KW-0808">Transferase</keyword>
<dbReference type="Proteomes" id="UP000005226">
    <property type="component" value="Chromosome 13"/>
</dbReference>
<comment type="similarity">
    <text evidence="3">Belongs to the DHHC palmitoyltransferase family. AKR/ZDHHC17 subfamily.</text>
</comment>
<dbReference type="Pfam" id="PF12796">
    <property type="entry name" value="Ank_2"/>
    <property type="match status" value="2"/>
</dbReference>
<dbReference type="GO" id="GO:0000139">
    <property type="term" value="C:Golgi membrane"/>
    <property type="evidence" value="ECO:0007669"/>
    <property type="project" value="UniProtKB-SubCell"/>
</dbReference>
<evidence type="ECO:0000256" key="11">
    <source>
        <dbReference type="PROSITE-ProRule" id="PRU00023"/>
    </source>
</evidence>
<comment type="catalytic activity">
    <reaction evidence="12">
        <text>L-cysteinyl-[protein] + hexadecanoyl-CoA = S-hexadecanoyl-L-cysteinyl-[protein] + CoA</text>
        <dbReference type="Rhea" id="RHEA:36683"/>
        <dbReference type="Rhea" id="RHEA-COMP:10131"/>
        <dbReference type="Rhea" id="RHEA-COMP:11032"/>
        <dbReference type="ChEBI" id="CHEBI:29950"/>
        <dbReference type="ChEBI" id="CHEBI:57287"/>
        <dbReference type="ChEBI" id="CHEBI:57379"/>
        <dbReference type="ChEBI" id="CHEBI:74151"/>
        <dbReference type="EC" id="2.3.1.225"/>
    </reaction>
</comment>
<feature type="transmembrane region" description="Helical" evidence="12">
    <location>
        <begin position="342"/>
        <end position="361"/>
    </location>
</feature>
<keyword evidence="9 12" id="KW-0472">Membrane</keyword>
<evidence type="ECO:0000259" key="14">
    <source>
        <dbReference type="Pfam" id="PF01529"/>
    </source>
</evidence>
<evidence type="ECO:0000256" key="7">
    <source>
        <dbReference type="ARBA" id="ARBA00023034"/>
    </source>
</evidence>
<reference evidence="15" key="2">
    <citation type="submission" date="2025-08" db="UniProtKB">
        <authorList>
            <consortium name="Ensembl"/>
        </authorList>
    </citation>
    <scope>IDENTIFICATION</scope>
</reference>
<evidence type="ECO:0000256" key="6">
    <source>
        <dbReference type="ARBA" id="ARBA00022989"/>
    </source>
</evidence>
<dbReference type="GeneTree" id="ENSGT00530000063074"/>
<evidence type="ECO:0000256" key="9">
    <source>
        <dbReference type="ARBA" id="ARBA00023136"/>
    </source>
</evidence>
<dbReference type="InterPro" id="IPR002110">
    <property type="entry name" value="Ankyrin_rpt"/>
</dbReference>
<evidence type="ECO:0000256" key="2">
    <source>
        <dbReference type="ARBA" id="ARBA00004653"/>
    </source>
</evidence>
<keyword evidence="4 12" id="KW-0812">Transmembrane</keyword>
<dbReference type="PROSITE" id="PS50216">
    <property type="entry name" value="DHHC"/>
    <property type="match status" value="1"/>
</dbReference>
<evidence type="ECO:0000313" key="16">
    <source>
        <dbReference type="Proteomes" id="UP000005226"/>
    </source>
</evidence>
<feature type="transmembrane region" description="Helical" evidence="12">
    <location>
        <begin position="294"/>
        <end position="312"/>
    </location>
</feature>
<evidence type="ECO:0000256" key="12">
    <source>
        <dbReference type="RuleBase" id="RU079119"/>
    </source>
</evidence>
<dbReference type="PANTHER" id="PTHR24161">
    <property type="entry name" value="ANK_REP_REGION DOMAIN-CONTAINING PROTEIN-RELATED"/>
    <property type="match status" value="1"/>
</dbReference>